<dbReference type="InterPro" id="IPR045136">
    <property type="entry name" value="Iah1-like"/>
</dbReference>
<organism evidence="1 2">
    <name type="scientific">Camellia sinensis var. sinensis</name>
    <name type="common">China tea</name>
    <dbReference type="NCBI Taxonomy" id="542762"/>
    <lineage>
        <taxon>Eukaryota</taxon>
        <taxon>Viridiplantae</taxon>
        <taxon>Streptophyta</taxon>
        <taxon>Embryophyta</taxon>
        <taxon>Tracheophyta</taxon>
        <taxon>Spermatophyta</taxon>
        <taxon>Magnoliopsida</taxon>
        <taxon>eudicotyledons</taxon>
        <taxon>Gunneridae</taxon>
        <taxon>Pentapetalae</taxon>
        <taxon>asterids</taxon>
        <taxon>Ericales</taxon>
        <taxon>Theaceae</taxon>
        <taxon>Camellia</taxon>
    </lineage>
</organism>
<evidence type="ECO:0000313" key="1">
    <source>
        <dbReference type="EMBL" id="THG08668.1"/>
    </source>
</evidence>
<dbReference type="AlphaFoldDB" id="A0A4S4DYW8"/>
<name>A0A4S4DYW8_CAMSN</name>
<gene>
    <name evidence="1" type="ORF">TEA_011286</name>
</gene>
<dbReference type="PANTHER" id="PTHR14209">
    <property type="entry name" value="ISOAMYL ACETATE-HYDROLYZING ESTERASE 1"/>
    <property type="match status" value="1"/>
</dbReference>
<dbReference type="SUPFAM" id="SSF52266">
    <property type="entry name" value="SGNH hydrolase"/>
    <property type="match status" value="1"/>
</dbReference>
<evidence type="ECO:0008006" key="3">
    <source>
        <dbReference type="Google" id="ProtNLM"/>
    </source>
</evidence>
<comment type="caution">
    <text evidence="1">The sequence shown here is derived from an EMBL/GenBank/DDBJ whole genome shotgun (WGS) entry which is preliminary data.</text>
</comment>
<sequence length="235" mass="25676">MGVKVVDLWTAIQRRDDWSTACFTDGVHLSAEGRKVVVAEILKCRTRTGYLPGAGTRTGTAARVPGTAKTTPVRLPQLGTAWVRLGYGMVEQRRGDFDLALSSTSTSTLIFDFDPEITLVFDFDPRLRLRPRDHPRLRLRPTASEYDNCHVGSLLCSHRSSSSIPNVPSSATDAPLHHKPMISHSKSTALCVGVDVDDDGSGGGGVEEVWIILYHQNSTLFAEISQLKEAVTIAF</sequence>
<dbReference type="Gene3D" id="3.40.50.1110">
    <property type="entry name" value="SGNH hydrolase"/>
    <property type="match status" value="1"/>
</dbReference>
<accession>A0A4S4DYW8</accession>
<dbReference type="EMBL" id="SDRB02009206">
    <property type="protein sequence ID" value="THG08668.1"/>
    <property type="molecule type" value="Genomic_DNA"/>
</dbReference>
<reference evidence="1 2" key="1">
    <citation type="journal article" date="2018" name="Proc. Natl. Acad. Sci. U.S.A.">
        <title>Draft genome sequence of Camellia sinensis var. sinensis provides insights into the evolution of the tea genome and tea quality.</title>
        <authorList>
            <person name="Wei C."/>
            <person name="Yang H."/>
            <person name="Wang S."/>
            <person name="Zhao J."/>
            <person name="Liu C."/>
            <person name="Gao L."/>
            <person name="Xia E."/>
            <person name="Lu Y."/>
            <person name="Tai Y."/>
            <person name="She G."/>
            <person name="Sun J."/>
            <person name="Cao H."/>
            <person name="Tong W."/>
            <person name="Gao Q."/>
            <person name="Li Y."/>
            <person name="Deng W."/>
            <person name="Jiang X."/>
            <person name="Wang W."/>
            <person name="Chen Q."/>
            <person name="Zhang S."/>
            <person name="Li H."/>
            <person name="Wu J."/>
            <person name="Wang P."/>
            <person name="Li P."/>
            <person name="Shi C."/>
            <person name="Zheng F."/>
            <person name="Jian J."/>
            <person name="Huang B."/>
            <person name="Shan D."/>
            <person name="Shi M."/>
            <person name="Fang C."/>
            <person name="Yue Y."/>
            <person name="Li F."/>
            <person name="Li D."/>
            <person name="Wei S."/>
            <person name="Han B."/>
            <person name="Jiang C."/>
            <person name="Yin Y."/>
            <person name="Xia T."/>
            <person name="Zhang Z."/>
            <person name="Bennetzen J.L."/>
            <person name="Zhao S."/>
            <person name="Wan X."/>
        </authorList>
    </citation>
    <scope>NUCLEOTIDE SEQUENCE [LARGE SCALE GENOMIC DNA]</scope>
    <source>
        <strain evidence="2">cv. Shuchazao</strain>
        <tissue evidence="1">Leaf</tissue>
    </source>
</reference>
<dbReference type="InterPro" id="IPR036514">
    <property type="entry name" value="SGNH_hydro_sf"/>
</dbReference>
<evidence type="ECO:0000313" key="2">
    <source>
        <dbReference type="Proteomes" id="UP000306102"/>
    </source>
</evidence>
<proteinExistence type="predicted"/>
<protein>
    <recommendedName>
        <fullName evidence="3">SGNH hydrolase-type esterase domain-containing protein</fullName>
    </recommendedName>
</protein>
<dbReference type="Proteomes" id="UP000306102">
    <property type="component" value="Unassembled WGS sequence"/>
</dbReference>
<dbReference type="PANTHER" id="PTHR14209:SF9">
    <property type="entry name" value="GDSL ESTERASE_LIPASE CPRD49"/>
    <property type="match status" value="1"/>
</dbReference>
<dbReference type="STRING" id="542762.A0A4S4DYW8"/>
<keyword evidence="2" id="KW-1185">Reference proteome</keyword>